<keyword evidence="3" id="KW-0407">Ion channel</keyword>
<sequence length="371" mass="41790">MAPLPFGSPGNTDKTTGTPLSMHILYKVKQLVVRHFIEFKWYNLLLALLFYLLASWVLMWLSGEREIASPDHFFYWIVVTASTVGYGDFSPVTSAGRWVTSLFVIPLGLGLFGILIGRLAAHISFLWRKGVMGLDTLDYDQHILVIGWNEEHTLQLLRLLLRELEYHADKRPLALCVRTEMENPIPDRIGFVRVSSFTDEEGMRRTGVERAARIIIDCQDDDATSSAALFVCNANPDAHVITYFHDQHMGQLLKRHLPNIEPMPSVATEMLAKAAMDPGSSRVQHELLSVDQGMTQYSIEYAGQHSVELKTLFHLFKERYDATLIGVAASHRDPISINPSLAMSVAPGAVLYYIADERINDFNWALDGTRT</sequence>
<keyword evidence="4" id="KW-1185">Reference proteome</keyword>
<evidence type="ECO:0000313" key="3">
    <source>
        <dbReference type="EMBL" id="GED23400.1"/>
    </source>
</evidence>
<dbReference type="GO" id="GO:0034220">
    <property type="term" value="P:monoatomic ion transmembrane transport"/>
    <property type="evidence" value="ECO:0007669"/>
    <property type="project" value="UniProtKB-KW"/>
</dbReference>
<feature type="transmembrane region" description="Helical" evidence="1">
    <location>
        <begin position="98"/>
        <end position="121"/>
    </location>
</feature>
<dbReference type="AlphaFoldDB" id="A0A4Y4F700"/>
<evidence type="ECO:0000259" key="2">
    <source>
        <dbReference type="Pfam" id="PF07885"/>
    </source>
</evidence>
<evidence type="ECO:0000313" key="4">
    <source>
        <dbReference type="Proteomes" id="UP000319812"/>
    </source>
</evidence>
<dbReference type="InterPro" id="IPR013099">
    <property type="entry name" value="K_chnl_dom"/>
</dbReference>
<keyword evidence="1" id="KW-1133">Transmembrane helix</keyword>
<comment type="caution">
    <text evidence="3">The sequence shown here is derived from an EMBL/GenBank/DDBJ whole genome shotgun (WGS) entry which is preliminary data.</text>
</comment>
<proteinExistence type="predicted"/>
<evidence type="ECO:0000256" key="1">
    <source>
        <dbReference type="SAM" id="Phobius"/>
    </source>
</evidence>
<dbReference type="Gene3D" id="1.10.287.70">
    <property type="match status" value="1"/>
</dbReference>
<gene>
    <name evidence="3" type="ORF">HHA01_23770</name>
</gene>
<reference evidence="3 4" key="1">
    <citation type="submission" date="2019-06" db="EMBL/GenBank/DDBJ databases">
        <title>Whole genome shotgun sequence of Halomonas halmophila NBRC 15537.</title>
        <authorList>
            <person name="Hosoyama A."/>
            <person name="Uohara A."/>
            <person name="Ohji S."/>
            <person name="Ichikawa N."/>
        </authorList>
    </citation>
    <scope>NUCLEOTIDE SEQUENCE [LARGE SCALE GENOMIC DNA]</scope>
    <source>
        <strain evidence="3 4">NBRC 15537</strain>
    </source>
</reference>
<name>A0A4Y4F700_9GAMM</name>
<feature type="transmembrane region" description="Helical" evidence="1">
    <location>
        <begin position="41"/>
        <end position="61"/>
    </location>
</feature>
<dbReference type="SUPFAM" id="SSF81324">
    <property type="entry name" value="Voltage-gated potassium channels"/>
    <property type="match status" value="1"/>
</dbReference>
<dbReference type="Gene3D" id="3.40.50.720">
    <property type="entry name" value="NAD(P)-binding Rossmann-like Domain"/>
    <property type="match status" value="1"/>
</dbReference>
<feature type="domain" description="Potassium channel" evidence="2">
    <location>
        <begin position="47"/>
        <end position="121"/>
    </location>
</feature>
<keyword evidence="3" id="KW-0406">Ion transport</keyword>
<dbReference type="EMBL" id="BJOC01000034">
    <property type="protein sequence ID" value="GED23400.1"/>
    <property type="molecule type" value="Genomic_DNA"/>
</dbReference>
<keyword evidence="1" id="KW-0812">Transmembrane</keyword>
<dbReference type="SUPFAM" id="SSF51735">
    <property type="entry name" value="NAD(P)-binding Rossmann-fold domains"/>
    <property type="match status" value="1"/>
</dbReference>
<protein>
    <submittedName>
        <fullName evidence="3">Potassium channel protein</fullName>
    </submittedName>
</protein>
<dbReference type="Proteomes" id="UP000319812">
    <property type="component" value="Unassembled WGS sequence"/>
</dbReference>
<accession>A0A4Y4F700</accession>
<feature type="transmembrane region" description="Helical" evidence="1">
    <location>
        <begin position="73"/>
        <end position="92"/>
    </location>
</feature>
<dbReference type="InterPro" id="IPR036291">
    <property type="entry name" value="NAD(P)-bd_dom_sf"/>
</dbReference>
<dbReference type="PANTHER" id="PTHR43833">
    <property type="entry name" value="POTASSIUM CHANNEL PROTEIN 2-RELATED-RELATED"/>
    <property type="match status" value="1"/>
</dbReference>
<dbReference type="InterPro" id="IPR050721">
    <property type="entry name" value="Trk_Ktr_HKT_K-transport"/>
</dbReference>
<keyword evidence="1" id="KW-0472">Membrane</keyword>
<dbReference type="RefSeq" id="WP_246053897.1">
    <property type="nucleotide sequence ID" value="NZ_BJOC01000034.1"/>
</dbReference>
<keyword evidence="3" id="KW-0813">Transport</keyword>
<dbReference type="Pfam" id="PF07885">
    <property type="entry name" value="Ion_trans_2"/>
    <property type="match status" value="1"/>
</dbReference>
<organism evidence="3 4">
    <name type="scientific">Halomonas halmophila</name>
    <dbReference type="NCBI Taxonomy" id="252"/>
    <lineage>
        <taxon>Bacteria</taxon>
        <taxon>Pseudomonadati</taxon>
        <taxon>Pseudomonadota</taxon>
        <taxon>Gammaproteobacteria</taxon>
        <taxon>Oceanospirillales</taxon>
        <taxon>Halomonadaceae</taxon>
        <taxon>Halomonas</taxon>
    </lineage>
</organism>
<dbReference type="PANTHER" id="PTHR43833:SF9">
    <property type="entry name" value="POTASSIUM CHANNEL PROTEIN YUGO-RELATED"/>
    <property type="match status" value="1"/>
</dbReference>